<dbReference type="EMBL" id="CP003255">
    <property type="protein sequence ID" value="AGA57689.1"/>
    <property type="molecule type" value="Genomic_DNA"/>
</dbReference>
<dbReference type="KEGG" id="tco:Theco_1551"/>
<feature type="transmembrane region" description="Helical" evidence="1">
    <location>
        <begin position="12"/>
        <end position="40"/>
    </location>
</feature>
<organism evidence="2 3">
    <name type="scientific">Thermobacillus composti (strain DSM 18247 / JCM 13945 / KWC4)</name>
    <dbReference type="NCBI Taxonomy" id="717605"/>
    <lineage>
        <taxon>Bacteria</taxon>
        <taxon>Bacillati</taxon>
        <taxon>Bacillota</taxon>
        <taxon>Bacilli</taxon>
        <taxon>Bacillales</taxon>
        <taxon>Paenibacillaceae</taxon>
        <taxon>Thermobacillus</taxon>
    </lineage>
</organism>
<dbReference type="STRING" id="717605.Theco_1551"/>
<keyword evidence="1" id="KW-1133">Transmembrane helix</keyword>
<sequence>MDDAGSHKPKPALAGWLLVYVEYTVLVFVLRGLSLFFLLTGDIGIMAGSGDFRFHFCTSVLLELLSAAVLVLIWRRSRIAPWAVVVREAAVPAVIAARVLLFGAESEVWLPGIAETAAGIGWIVCFLRSRRVRGYFAAGRGTRN</sequence>
<reference evidence="3" key="1">
    <citation type="submission" date="2012-01" db="EMBL/GenBank/DDBJ databases">
        <title>Complete sequence of chromosome of Thermobacillus composti KWC4.</title>
        <authorList>
            <person name="Lucas S."/>
            <person name="Han J."/>
            <person name="Lapidus A."/>
            <person name="Cheng J.-F."/>
            <person name="Goodwin L."/>
            <person name="Pitluck S."/>
            <person name="Peters L."/>
            <person name="Ovchinnikova G."/>
            <person name="Teshima H."/>
            <person name="Detter J.C."/>
            <person name="Han C."/>
            <person name="Tapia R."/>
            <person name="Land M."/>
            <person name="Hauser L."/>
            <person name="Kyrpides N."/>
            <person name="Ivanova N."/>
            <person name="Pagani I."/>
            <person name="Anderson I."/>
            <person name="Woyke T."/>
        </authorList>
    </citation>
    <scope>NUCLEOTIDE SEQUENCE [LARGE SCALE GENOMIC DNA]</scope>
    <source>
        <strain evidence="3">DSM 18247 / JCM 13945 / KWC4</strain>
    </source>
</reference>
<keyword evidence="3" id="KW-1185">Reference proteome</keyword>
<feature type="transmembrane region" description="Helical" evidence="1">
    <location>
        <begin position="52"/>
        <end position="74"/>
    </location>
</feature>
<evidence type="ECO:0000256" key="1">
    <source>
        <dbReference type="SAM" id="Phobius"/>
    </source>
</evidence>
<evidence type="ECO:0000313" key="2">
    <source>
        <dbReference type="EMBL" id="AGA57689.1"/>
    </source>
</evidence>
<keyword evidence="1" id="KW-0812">Transmembrane</keyword>
<evidence type="ECO:0000313" key="3">
    <source>
        <dbReference type="Proteomes" id="UP000010795"/>
    </source>
</evidence>
<dbReference type="HOGENOM" id="CLU_1795562_0_0_9"/>
<feature type="transmembrane region" description="Helical" evidence="1">
    <location>
        <begin position="108"/>
        <end position="127"/>
    </location>
</feature>
<proteinExistence type="predicted"/>
<name>L0EDH9_THECK</name>
<accession>L0EDH9</accession>
<dbReference type="RefSeq" id="WP_015254441.1">
    <property type="nucleotide sequence ID" value="NC_019897.1"/>
</dbReference>
<feature type="transmembrane region" description="Helical" evidence="1">
    <location>
        <begin position="81"/>
        <end position="102"/>
    </location>
</feature>
<dbReference type="Proteomes" id="UP000010795">
    <property type="component" value="Chromosome"/>
</dbReference>
<gene>
    <name evidence="2" type="ordered locus">Theco_1551</name>
</gene>
<protein>
    <submittedName>
        <fullName evidence="2">Uncharacterized protein</fullName>
    </submittedName>
</protein>
<dbReference type="AlphaFoldDB" id="L0EDH9"/>
<keyword evidence="1" id="KW-0472">Membrane</keyword>